<organism evidence="4 5">
    <name type="scientific">Fontimonas thermophila</name>
    <dbReference type="NCBI Taxonomy" id="1076937"/>
    <lineage>
        <taxon>Bacteria</taxon>
        <taxon>Pseudomonadati</taxon>
        <taxon>Pseudomonadota</taxon>
        <taxon>Gammaproteobacteria</taxon>
        <taxon>Nevskiales</taxon>
        <taxon>Nevskiaceae</taxon>
        <taxon>Fontimonas</taxon>
    </lineage>
</organism>
<dbReference type="InterPro" id="IPR029045">
    <property type="entry name" value="ClpP/crotonase-like_dom_sf"/>
</dbReference>
<dbReference type="InterPro" id="IPR051053">
    <property type="entry name" value="ECH/Chromodomain_protein"/>
</dbReference>
<dbReference type="Pfam" id="PF00378">
    <property type="entry name" value="ECH_1"/>
    <property type="match status" value="1"/>
</dbReference>
<dbReference type="AlphaFoldDB" id="A0A1I2IRB4"/>
<dbReference type="InterPro" id="IPR001753">
    <property type="entry name" value="Enoyl-CoA_hydra/iso"/>
</dbReference>
<keyword evidence="3" id="KW-0413">Isomerase</keyword>
<reference evidence="4 5" key="1">
    <citation type="submission" date="2016-10" db="EMBL/GenBank/DDBJ databases">
        <authorList>
            <person name="de Groot N.N."/>
        </authorList>
    </citation>
    <scope>NUCLEOTIDE SEQUENCE [LARGE SCALE GENOMIC DNA]</scope>
    <source>
        <strain evidence="4 5">DSM 23609</strain>
    </source>
</reference>
<dbReference type="CDD" id="cd06558">
    <property type="entry name" value="crotonase-like"/>
    <property type="match status" value="1"/>
</dbReference>
<dbReference type="GO" id="GO:0004165">
    <property type="term" value="F:delta(3)-delta(2)-enoyl-CoA isomerase activity"/>
    <property type="evidence" value="ECO:0007669"/>
    <property type="project" value="UniProtKB-ARBA"/>
</dbReference>
<dbReference type="STRING" id="1076937.SAMN04488120_104143"/>
<dbReference type="Proteomes" id="UP000199771">
    <property type="component" value="Unassembled WGS sequence"/>
</dbReference>
<evidence type="ECO:0000256" key="3">
    <source>
        <dbReference type="ARBA" id="ARBA00023235"/>
    </source>
</evidence>
<dbReference type="PANTHER" id="PTHR43684">
    <property type="match status" value="1"/>
</dbReference>
<comment type="subcellular location">
    <subcellularLocation>
        <location evidence="1">Peroxisome</location>
    </subcellularLocation>
</comment>
<dbReference type="OrthoDB" id="9797151at2"/>
<keyword evidence="5" id="KW-1185">Reference proteome</keyword>
<evidence type="ECO:0000256" key="1">
    <source>
        <dbReference type="ARBA" id="ARBA00004275"/>
    </source>
</evidence>
<keyword evidence="2" id="KW-0576">Peroxisome</keyword>
<evidence type="ECO:0000313" key="4">
    <source>
        <dbReference type="EMBL" id="SFF44250.1"/>
    </source>
</evidence>
<dbReference type="RefSeq" id="WP_091532732.1">
    <property type="nucleotide sequence ID" value="NZ_FOOC01000004.1"/>
</dbReference>
<name>A0A1I2IRB4_9GAMM</name>
<gene>
    <name evidence="4" type="ORF">SAMN04488120_104143</name>
</gene>
<dbReference type="Gene3D" id="3.90.226.10">
    <property type="entry name" value="2-enoyl-CoA Hydratase, Chain A, domain 1"/>
    <property type="match status" value="1"/>
</dbReference>
<dbReference type="EMBL" id="FOOC01000004">
    <property type="protein sequence ID" value="SFF44250.1"/>
    <property type="molecule type" value="Genomic_DNA"/>
</dbReference>
<dbReference type="SUPFAM" id="SSF52096">
    <property type="entry name" value="ClpP/crotonase"/>
    <property type="match status" value="1"/>
</dbReference>
<proteinExistence type="predicted"/>
<protein>
    <submittedName>
        <fullName evidence="4">Enoyl-CoA hydratase/carnithine racemase</fullName>
    </submittedName>
</protein>
<sequence length="257" mass="28067">MSTQHILCDVADGVMTIRLNRPEKKNALNQAMYTAMADALRNADQDSTVRAILLTGTDDCFCSGNDIQDFLEMPPAGEDAPVLRFMRALAEARKPVVAAVNGPAVGVGTTLLFHVDLAYAGESARFHMPFVNIGICPEFASSYLLPQMIGHAHAAELVMLAEPFSAARALECKLINAVLPDAQVYAHARAKAVKLAQQPPNALRTTKMLLKRWNAPRVAEAIMFEAQHFMPMLGGPEAREALTAFMQKRKPDFSKFA</sequence>
<dbReference type="PANTHER" id="PTHR43684:SF1">
    <property type="entry name" value="ENOYL-COA DELTA ISOMERASE 2"/>
    <property type="match status" value="1"/>
</dbReference>
<evidence type="ECO:0000313" key="5">
    <source>
        <dbReference type="Proteomes" id="UP000199771"/>
    </source>
</evidence>
<accession>A0A1I2IRB4</accession>
<evidence type="ECO:0000256" key="2">
    <source>
        <dbReference type="ARBA" id="ARBA00023140"/>
    </source>
</evidence>